<evidence type="ECO:0000256" key="5">
    <source>
        <dbReference type="ARBA" id="ARBA00022840"/>
    </source>
</evidence>
<dbReference type="SMART" id="SM00382">
    <property type="entry name" value="AAA"/>
    <property type="match status" value="1"/>
</dbReference>
<proteinExistence type="predicted"/>
<keyword evidence="4" id="KW-0547">Nucleotide-binding</keyword>
<protein>
    <submittedName>
        <fullName evidence="12">ABC transporter ATP-binding protein</fullName>
    </submittedName>
</protein>
<gene>
    <name evidence="12" type="ORF">DCF15_10930</name>
</gene>
<keyword evidence="3 9" id="KW-0812">Transmembrane</keyword>
<dbReference type="GO" id="GO:0016887">
    <property type="term" value="F:ATP hydrolysis activity"/>
    <property type="evidence" value="ECO:0007669"/>
    <property type="project" value="InterPro"/>
</dbReference>
<sequence length="613" mass="68780">MERFNFKVFKRFWAIAKAYWFGEDKWKARGLLLLIVVLLLGYTGLSVLLNTQRGELISALSAQSESRFWKTVGIFLGILIVYAPLLAGYTFLRDRLALAWRRWLTDSFIDRYFRDRAFYNINQFSPDIDNPDQRIAEDVRSFTQESLTLGLVAVESVLSIIAFSGVLWGISRELVLFLIIYAVAGTALTIGVFGQPLVKLNFEQLKKEANFRFSLVRVRENAEAIAFYQGERQESEQIKDRFIAAFDNYKKLLSWELALNGLTNFYEFIPFVLPAIVVAPGVFSGEVEVGKVSEAQGAFIRVFFSLNVIVARLQSLTAFGAGIDRLYDFSEAIGDIESPDALEDKQHSEAPQVLAASLEDKKESEGDESATAEGAIHSAETHTPANTEASLPVISLEISSTLALDDLTLQTPNYQRTLIENLSLTLDKAGSLLVMGPSGCGKSSLMRAIAGLWQSGTGTILRPDIQDLLFLPQKPYMVLGNLRQQMLYPYPDTKATDRQLTEVLKQVNLPDLAERYDEGFDTVEEWGDVLSLGEQQRLSFARVLIHQPVYTILDEATSALDRANEEQLYGHLATAKTAYISVGHRESLENYHQSVLRLAEDHTWKISIIDESH</sequence>
<keyword evidence="7 9" id="KW-0472">Membrane</keyword>
<feature type="transmembrane region" description="Helical" evidence="9">
    <location>
        <begin position="69"/>
        <end position="92"/>
    </location>
</feature>
<evidence type="ECO:0000256" key="9">
    <source>
        <dbReference type="SAM" id="Phobius"/>
    </source>
</evidence>
<dbReference type="GO" id="GO:0005524">
    <property type="term" value="F:ATP binding"/>
    <property type="evidence" value="ECO:0007669"/>
    <property type="project" value="UniProtKB-KW"/>
</dbReference>
<dbReference type="PROSITE" id="PS50929">
    <property type="entry name" value="ABC_TM1F"/>
    <property type="match status" value="1"/>
</dbReference>
<keyword evidence="6 9" id="KW-1133">Transmembrane helix</keyword>
<reference evidence="13" key="1">
    <citation type="submission" date="2018-04" db="EMBL/GenBank/DDBJ databases">
        <authorList>
            <person name="Cornet L."/>
        </authorList>
    </citation>
    <scope>NUCLEOTIDE SEQUENCE [LARGE SCALE GENOMIC DNA]</scope>
</reference>
<evidence type="ECO:0000313" key="12">
    <source>
        <dbReference type="EMBL" id="PZO55217.1"/>
    </source>
</evidence>
<evidence type="ECO:0000259" key="11">
    <source>
        <dbReference type="PROSITE" id="PS50929"/>
    </source>
</evidence>
<dbReference type="InterPro" id="IPR036640">
    <property type="entry name" value="ABC1_TM_sf"/>
</dbReference>
<evidence type="ECO:0000256" key="6">
    <source>
        <dbReference type="ARBA" id="ARBA00022989"/>
    </source>
</evidence>
<dbReference type="InterPro" id="IPR003439">
    <property type="entry name" value="ABC_transporter-like_ATP-bd"/>
</dbReference>
<evidence type="ECO:0000256" key="8">
    <source>
        <dbReference type="SAM" id="MobiDB-lite"/>
    </source>
</evidence>
<dbReference type="PANTHER" id="PTHR11384:SF55">
    <property type="entry name" value="ATP-BINDING CASSETTE TRANSPORTER"/>
    <property type="match status" value="1"/>
</dbReference>
<dbReference type="Proteomes" id="UP000249794">
    <property type="component" value="Unassembled WGS sequence"/>
</dbReference>
<feature type="region of interest" description="Disordered" evidence="8">
    <location>
        <begin position="358"/>
        <end position="384"/>
    </location>
</feature>
<dbReference type="PANTHER" id="PTHR11384">
    <property type="entry name" value="ATP-BINDING CASSETTE, SUB-FAMILY D MEMBER"/>
    <property type="match status" value="1"/>
</dbReference>
<dbReference type="Pfam" id="PF06472">
    <property type="entry name" value="ABC_membrane_2"/>
    <property type="match status" value="1"/>
</dbReference>
<dbReference type="InterPro" id="IPR011527">
    <property type="entry name" value="ABC1_TM_dom"/>
</dbReference>
<evidence type="ECO:0000256" key="4">
    <source>
        <dbReference type="ARBA" id="ARBA00022741"/>
    </source>
</evidence>
<feature type="transmembrane region" description="Helical" evidence="9">
    <location>
        <begin position="174"/>
        <end position="198"/>
    </location>
</feature>
<dbReference type="Gene3D" id="1.20.1560.10">
    <property type="entry name" value="ABC transporter type 1, transmembrane domain"/>
    <property type="match status" value="1"/>
</dbReference>
<dbReference type="InterPro" id="IPR003593">
    <property type="entry name" value="AAA+_ATPase"/>
</dbReference>
<dbReference type="InterPro" id="IPR027417">
    <property type="entry name" value="P-loop_NTPase"/>
</dbReference>
<dbReference type="InterPro" id="IPR017871">
    <property type="entry name" value="ABC_transporter-like_CS"/>
</dbReference>
<dbReference type="Pfam" id="PF00005">
    <property type="entry name" value="ABC_tran"/>
    <property type="match status" value="1"/>
</dbReference>
<evidence type="ECO:0000256" key="7">
    <source>
        <dbReference type="ARBA" id="ARBA00023136"/>
    </source>
</evidence>
<name>A0A2W4XGT0_9CYAN</name>
<dbReference type="EMBL" id="QBMP01000102">
    <property type="protein sequence ID" value="PZO55217.1"/>
    <property type="molecule type" value="Genomic_DNA"/>
</dbReference>
<dbReference type="CDD" id="cd03223">
    <property type="entry name" value="ABCD_peroxisomal_ALDP"/>
    <property type="match status" value="1"/>
</dbReference>
<feature type="domain" description="ABC transporter" evidence="10">
    <location>
        <begin position="402"/>
        <end position="609"/>
    </location>
</feature>
<keyword evidence="5 12" id="KW-0067">ATP-binding</keyword>
<accession>A0A2W4XGT0</accession>
<comment type="subcellular location">
    <subcellularLocation>
        <location evidence="1">Cell membrane</location>
        <topology evidence="1">Multi-pass membrane protein</topology>
    </subcellularLocation>
</comment>
<comment type="caution">
    <text evidence="12">The sequence shown here is derived from an EMBL/GenBank/DDBJ whole genome shotgun (WGS) entry which is preliminary data.</text>
</comment>
<evidence type="ECO:0000313" key="13">
    <source>
        <dbReference type="Proteomes" id="UP000249794"/>
    </source>
</evidence>
<evidence type="ECO:0000259" key="10">
    <source>
        <dbReference type="PROSITE" id="PS50893"/>
    </source>
</evidence>
<dbReference type="AlphaFoldDB" id="A0A2W4XGT0"/>
<evidence type="ECO:0000256" key="1">
    <source>
        <dbReference type="ARBA" id="ARBA00004651"/>
    </source>
</evidence>
<feature type="transmembrane region" description="Helical" evidence="9">
    <location>
        <begin position="31"/>
        <end position="49"/>
    </location>
</feature>
<evidence type="ECO:0000256" key="2">
    <source>
        <dbReference type="ARBA" id="ARBA00022448"/>
    </source>
</evidence>
<organism evidence="12 13">
    <name type="scientific">Phormidesmis priestleyi</name>
    <dbReference type="NCBI Taxonomy" id="268141"/>
    <lineage>
        <taxon>Bacteria</taxon>
        <taxon>Bacillati</taxon>
        <taxon>Cyanobacteriota</taxon>
        <taxon>Cyanophyceae</taxon>
        <taxon>Leptolyngbyales</taxon>
        <taxon>Leptolyngbyaceae</taxon>
        <taxon>Phormidesmis</taxon>
    </lineage>
</organism>
<dbReference type="SUPFAM" id="SSF90123">
    <property type="entry name" value="ABC transporter transmembrane region"/>
    <property type="match status" value="1"/>
</dbReference>
<evidence type="ECO:0000256" key="3">
    <source>
        <dbReference type="ARBA" id="ARBA00022692"/>
    </source>
</evidence>
<dbReference type="Gene3D" id="3.40.50.300">
    <property type="entry name" value="P-loop containing nucleotide triphosphate hydrolases"/>
    <property type="match status" value="1"/>
</dbReference>
<feature type="domain" description="ABC transmembrane type-1" evidence="11">
    <location>
        <begin position="33"/>
        <end position="318"/>
    </location>
</feature>
<dbReference type="PROSITE" id="PS50893">
    <property type="entry name" value="ABC_TRANSPORTER_2"/>
    <property type="match status" value="1"/>
</dbReference>
<dbReference type="GO" id="GO:0140359">
    <property type="term" value="F:ABC-type transporter activity"/>
    <property type="evidence" value="ECO:0007669"/>
    <property type="project" value="InterPro"/>
</dbReference>
<feature type="transmembrane region" description="Helical" evidence="9">
    <location>
        <begin position="147"/>
        <end position="168"/>
    </location>
</feature>
<dbReference type="SUPFAM" id="SSF52540">
    <property type="entry name" value="P-loop containing nucleoside triphosphate hydrolases"/>
    <property type="match status" value="1"/>
</dbReference>
<reference evidence="12 13" key="2">
    <citation type="submission" date="2018-06" db="EMBL/GenBank/DDBJ databases">
        <title>Metagenomic assembly of (sub)arctic Cyanobacteria and their associated microbiome from non-axenic cultures.</title>
        <authorList>
            <person name="Baurain D."/>
        </authorList>
    </citation>
    <scope>NUCLEOTIDE SEQUENCE [LARGE SCALE GENOMIC DNA]</scope>
    <source>
        <strain evidence="12">ULC027bin1</strain>
    </source>
</reference>
<dbReference type="InterPro" id="IPR050835">
    <property type="entry name" value="ABC_transporter_sub-D"/>
</dbReference>
<dbReference type="PROSITE" id="PS00211">
    <property type="entry name" value="ABC_TRANSPORTER_1"/>
    <property type="match status" value="1"/>
</dbReference>
<keyword evidence="2" id="KW-0813">Transport</keyword>
<dbReference type="GO" id="GO:0005886">
    <property type="term" value="C:plasma membrane"/>
    <property type="evidence" value="ECO:0007669"/>
    <property type="project" value="UniProtKB-SubCell"/>
</dbReference>